<comment type="caution">
    <text evidence="1">The sequence shown here is derived from an EMBL/GenBank/DDBJ whole genome shotgun (WGS) entry which is preliminary data.</text>
</comment>
<dbReference type="PANTHER" id="PTHR46082">
    <property type="entry name" value="ATP/GTP-BINDING PROTEIN-RELATED"/>
    <property type="match status" value="1"/>
</dbReference>
<proteinExistence type="predicted"/>
<dbReference type="InterPro" id="IPR011990">
    <property type="entry name" value="TPR-like_helical_dom_sf"/>
</dbReference>
<dbReference type="EMBL" id="BAABIS010000001">
    <property type="protein sequence ID" value="GAA4851300.1"/>
    <property type="molecule type" value="Genomic_DNA"/>
</dbReference>
<dbReference type="Gene3D" id="1.25.40.10">
    <property type="entry name" value="Tetratricopeptide repeat domain"/>
    <property type="match status" value="2"/>
</dbReference>
<protein>
    <recommendedName>
        <fullName evidence="3">Tetratricopeptide repeat protein</fullName>
    </recommendedName>
</protein>
<dbReference type="Pfam" id="PF07721">
    <property type="entry name" value="TPR_4"/>
    <property type="match status" value="2"/>
</dbReference>
<evidence type="ECO:0000313" key="1">
    <source>
        <dbReference type="EMBL" id="GAA4851300.1"/>
    </source>
</evidence>
<dbReference type="PANTHER" id="PTHR46082:SF6">
    <property type="entry name" value="AAA+ ATPASE DOMAIN-CONTAINING PROTEIN-RELATED"/>
    <property type="match status" value="1"/>
</dbReference>
<sequence length="381" mass="40400">MGLVAGWGLRRARSDLDRSTRSFARREWAEAERYGRRAAASFAELLSPGHPATLECRMVLAYALDEQGRWAESEQELRLALEGTTGADHGTERVVSLSDDLACLLRRTGRLAEAEAVCRRALAGPVVDVGPFRTAAQRTLAMTVGDLGRHAEAAELYRSIAGSAAAAPAAQARSNVLSHLAYLGRYEEVEAEAEALGGTYSGLDDAVRVRTALSVTNSVAIGLAFRGRHGEAEALLRPALADAGRDGLDDFTVVLGANLARALTGQGRGEEALAVVSAVAGDGGPEDESTLAFARASAQLAAGRFVDAEADARKAVELCGRYLAPVHHRTLEARTVLAAAVVRQGRPEGEELREAVLADWVAHFGAEHHGARQARGVGRER</sequence>
<dbReference type="SUPFAM" id="SSF48452">
    <property type="entry name" value="TPR-like"/>
    <property type="match status" value="1"/>
</dbReference>
<name>A0ABP9DQ11_9ACTN</name>
<reference evidence="2" key="1">
    <citation type="journal article" date="2019" name="Int. J. Syst. Evol. Microbiol.">
        <title>The Global Catalogue of Microorganisms (GCM) 10K type strain sequencing project: providing services to taxonomists for standard genome sequencing and annotation.</title>
        <authorList>
            <consortium name="The Broad Institute Genomics Platform"/>
            <consortium name="The Broad Institute Genome Sequencing Center for Infectious Disease"/>
            <person name="Wu L."/>
            <person name="Ma J."/>
        </authorList>
    </citation>
    <scope>NUCLEOTIDE SEQUENCE [LARGE SCALE GENOMIC DNA]</scope>
    <source>
        <strain evidence="2">JCM 13006</strain>
    </source>
</reference>
<dbReference type="Pfam" id="PF13374">
    <property type="entry name" value="TPR_10"/>
    <property type="match status" value="3"/>
</dbReference>
<dbReference type="InterPro" id="IPR053137">
    <property type="entry name" value="NLR-like"/>
</dbReference>
<accession>A0ABP9DQ11</accession>
<evidence type="ECO:0000313" key="2">
    <source>
        <dbReference type="Proteomes" id="UP001501752"/>
    </source>
</evidence>
<keyword evidence="2" id="KW-1185">Reference proteome</keyword>
<dbReference type="InterPro" id="IPR011717">
    <property type="entry name" value="TPR-4"/>
</dbReference>
<gene>
    <name evidence="1" type="ORF">GCM10023235_30400</name>
</gene>
<organism evidence="1 2">
    <name type="scientific">Kitasatospora terrestris</name>
    <dbReference type="NCBI Taxonomy" id="258051"/>
    <lineage>
        <taxon>Bacteria</taxon>
        <taxon>Bacillati</taxon>
        <taxon>Actinomycetota</taxon>
        <taxon>Actinomycetes</taxon>
        <taxon>Kitasatosporales</taxon>
        <taxon>Streptomycetaceae</taxon>
        <taxon>Kitasatospora</taxon>
    </lineage>
</organism>
<evidence type="ECO:0008006" key="3">
    <source>
        <dbReference type="Google" id="ProtNLM"/>
    </source>
</evidence>
<dbReference type="Proteomes" id="UP001501752">
    <property type="component" value="Unassembled WGS sequence"/>
</dbReference>